<comment type="subcellular location">
    <subcellularLocation>
        <location evidence="1">Nucleus</location>
    </subcellularLocation>
</comment>
<evidence type="ECO:0008006" key="12">
    <source>
        <dbReference type="Google" id="ProtNLM"/>
    </source>
</evidence>
<dbReference type="AlphaFoldDB" id="A0AAV5EHT8"/>
<comment type="caution">
    <text evidence="10">The sequence shown here is derived from an EMBL/GenBank/DDBJ whole genome shotgun (WGS) entry which is preliminary data.</text>
</comment>
<proteinExistence type="predicted"/>
<evidence type="ECO:0000313" key="10">
    <source>
        <dbReference type="EMBL" id="GJN21850.1"/>
    </source>
</evidence>
<dbReference type="NCBIfam" id="TIGR01557">
    <property type="entry name" value="myb_SHAQKYF"/>
    <property type="match status" value="1"/>
</dbReference>
<sequence length="166" mass="18448">MVSAGTPPAQLDAGATGEDASKKVRKPYTITKSRESWTEQEHDKFLEALQLFDRDWKKIEAFVGSKTVIQIRSHAQKYFLKVQKNGTSEHVPPPRPKRKAAHPYPQKASKNESNYALKTDSSSIHRNSGMNATVSSWAHNSVRPVVASPIVKGLYNIGAMVPTCFK</sequence>
<evidence type="ECO:0000256" key="5">
    <source>
        <dbReference type="ARBA" id="ARBA00023242"/>
    </source>
</evidence>
<keyword evidence="2" id="KW-0805">Transcription regulation</keyword>
<evidence type="ECO:0000259" key="7">
    <source>
        <dbReference type="PROSITE" id="PS50090"/>
    </source>
</evidence>
<reference evidence="10" key="2">
    <citation type="submission" date="2021-12" db="EMBL/GenBank/DDBJ databases">
        <title>Resequencing data analysis of finger millet.</title>
        <authorList>
            <person name="Hatakeyama M."/>
            <person name="Aluri S."/>
            <person name="Balachadran M.T."/>
            <person name="Sivarajan S.R."/>
            <person name="Poveda L."/>
            <person name="Shimizu-Inatsugi R."/>
            <person name="Schlapbach R."/>
            <person name="Sreeman S.M."/>
            <person name="Shimizu K.K."/>
        </authorList>
    </citation>
    <scope>NUCLEOTIDE SEQUENCE</scope>
</reference>
<accession>A0AAV5EHT8</accession>
<dbReference type="Proteomes" id="UP001054889">
    <property type="component" value="Unassembled WGS sequence"/>
</dbReference>
<dbReference type="PROSITE" id="PS50090">
    <property type="entry name" value="MYB_LIKE"/>
    <property type="match status" value="1"/>
</dbReference>
<gene>
    <name evidence="10" type="primary">gb09370</name>
    <name evidence="10" type="ORF">PR202_gb09370</name>
</gene>
<dbReference type="PANTHER" id="PTHR12802:SF103">
    <property type="entry name" value="PROTEIN REVEILLE 6"/>
    <property type="match status" value="1"/>
</dbReference>
<dbReference type="SMART" id="SM00717">
    <property type="entry name" value="SANT"/>
    <property type="match status" value="1"/>
</dbReference>
<evidence type="ECO:0000256" key="1">
    <source>
        <dbReference type="ARBA" id="ARBA00004123"/>
    </source>
</evidence>
<dbReference type="GO" id="GO:0005634">
    <property type="term" value="C:nucleus"/>
    <property type="evidence" value="ECO:0007669"/>
    <property type="project" value="UniProtKB-SubCell"/>
</dbReference>
<reference evidence="10" key="1">
    <citation type="journal article" date="2018" name="DNA Res.">
        <title>Multiple hybrid de novo genome assembly of finger millet, an orphan allotetraploid crop.</title>
        <authorList>
            <person name="Hatakeyama M."/>
            <person name="Aluri S."/>
            <person name="Balachadran M.T."/>
            <person name="Sivarajan S.R."/>
            <person name="Patrignani A."/>
            <person name="Gruter S."/>
            <person name="Poveda L."/>
            <person name="Shimizu-Inatsugi R."/>
            <person name="Baeten J."/>
            <person name="Francoijs K.J."/>
            <person name="Nataraja K.N."/>
            <person name="Reddy Y.A.N."/>
            <person name="Phadnis S."/>
            <person name="Ravikumar R.L."/>
            <person name="Schlapbach R."/>
            <person name="Sreeman S.M."/>
            <person name="Shimizu K.K."/>
        </authorList>
    </citation>
    <scope>NUCLEOTIDE SEQUENCE</scope>
</reference>
<dbReference type="CDD" id="cd00167">
    <property type="entry name" value="SANT"/>
    <property type="match status" value="1"/>
</dbReference>
<dbReference type="Pfam" id="PF00249">
    <property type="entry name" value="Myb_DNA-binding"/>
    <property type="match status" value="1"/>
</dbReference>
<keyword evidence="3" id="KW-0238">DNA-binding</keyword>
<dbReference type="FunFam" id="1.10.10.60:FF:000023">
    <property type="entry name" value="protein REVEILLE 6 isoform X1"/>
    <property type="match status" value="1"/>
</dbReference>
<evidence type="ECO:0000256" key="2">
    <source>
        <dbReference type="ARBA" id="ARBA00023015"/>
    </source>
</evidence>
<feature type="domain" description="SANT" evidence="8">
    <location>
        <begin position="32"/>
        <end position="85"/>
    </location>
</feature>
<dbReference type="EMBL" id="BQKI01000075">
    <property type="protein sequence ID" value="GJN21850.1"/>
    <property type="molecule type" value="Genomic_DNA"/>
</dbReference>
<evidence type="ECO:0000259" key="8">
    <source>
        <dbReference type="PROSITE" id="PS51293"/>
    </source>
</evidence>
<feature type="domain" description="Myb-like" evidence="7">
    <location>
        <begin position="29"/>
        <end position="79"/>
    </location>
</feature>
<keyword evidence="11" id="KW-1185">Reference proteome</keyword>
<dbReference type="GO" id="GO:0003677">
    <property type="term" value="F:DNA binding"/>
    <property type="evidence" value="ECO:0007669"/>
    <property type="project" value="UniProtKB-KW"/>
</dbReference>
<dbReference type="InterPro" id="IPR017930">
    <property type="entry name" value="Myb_dom"/>
</dbReference>
<keyword evidence="5" id="KW-0539">Nucleus</keyword>
<evidence type="ECO:0000256" key="6">
    <source>
        <dbReference type="SAM" id="MobiDB-lite"/>
    </source>
</evidence>
<organism evidence="10 11">
    <name type="scientific">Eleusine coracana subsp. coracana</name>
    <dbReference type="NCBI Taxonomy" id="191504"/>
    <lineage>
        <taxon>Eukaryota</taxon>
        <taxon>Viridiplantae</taxon>
        <taxon>Streptophyta</taxon>
        <taxon>Embryophyta</taxon>
        <taxon>Tracheophyta</taxon>
        <taxon>Spermatophyta</taxon>
        <taxon>Magnoliopsida</taxon>
        <taxon>Liliopsida</taxon>
        <taxon>Poales</taxon>
        <taxon>Poaceae</taxon>
        <taxon>PACMAD clade</taxon>
        <taxon>Chloridoideae</taxon>
        <taxon>Cynodonteae</taxon>
        <taxon>Eleusininae</taxon>
        <taxon>Eleusine</taxon>
    </lineage>
</organism>
<feature type="domain" description="HTH myb-type" evidence="9">
    <location>
        <begin position="29"/>
        <end position="83"/>
    </location>
</feature>
<dbReference type="InterPro" id="IPR017884">
    <property type="entry name" value="SANT_dom"/>
</dbReference>
<dbReference type="InterPro" id="IPR001005">
    <property type="entry name" value="SANT/Myb"/>
</dbReference>
<dbReference type="InterPro" id="IPR006447">
    <property type="entry name" value="Myb_dom_plants"/>
</dbReference>
<protein>
    <recommendedName>
        <fullName evidence="12">MYB transcription factor</fullName>
    </recommendedName>
</protein>
<dbReference type="GO" id="GO:0010468">
    <property type="term" value="P:regulation of gene expression"/>
    <property type="evidence" value="ECO:0007669"/>
    <property type="project" value="UniProtKB-ARBA"/>
</dbReference>
<evidence type="ECO:0000256" key="3">
    <source>
        <dbReference type="ARBA" id="ARBA00023125"/>
    </source>
</evidence>
<dbReference type="PANTHER" id="PTHR12802">
    <property type="entry name" value="SWI/SNF COMPLEX-RELATED"/>
    <property type="match status" value="1"/>
</dbReference>
<dbReference type="InterPro" id="IPR009057">
    <property type="entry name" value="Homeodomain-like_sf"/>
</dbReference>
<dbReference type="Gene3D" id="1.10.10.60">
    <property type="entry name" value="Homeodomain-like"/>
    <property type="match status" value="1"/>
</dbReference>
<feature type="region of interest" description="Disordered" evidence="6">
    <location>
        <begin position="83"/>
        <end position="116"/>
    </location>
</feature>
<evidence type="ECO:0000256" key="4">
    <source>
        <dbReference type="ARBA" id="ARBA00023163"/>
    </source>
</evidence>
<dbReference type="PROSITE" id="PS51293">
    <property type="entry name" value="SANT"/>
    <property type="match status" value="1"/>
</dbReference>
<dbReference type="SUPFAM" id="SSF46689">
    <property type="entry name" value="Homeodomain-like"/>
    <property type="match status" value="1"/>
</dbReference>
<evidence type="ECO:0000313" key="11">
    <source>
        <dbReference type="Proteomes" id="UP001054889"/>
    </source>
</evidence>
<feature type="region of interest" description="Disordered" evidence="6">
    <location>
        <begin position="1"/>
        <end position="37"/>
    </location>
</feature>
<dbReference type="PROSITE" id="PS51294">
    <property type="entry name" value="HTH_MYB"/>
    <property type="match status" value="1"/>
</dbReference>
<keyword evidence="4" id="KW-0804">Transcription</keyword>
<name>A0AAV5EHT8_ELECO</name>
<evidence type="ECO:0000259" key="9">
    <source>
        <dbReference type="PROSITE" id="PS51294"/>
    </source>
</evidence>